<dbReference type="InterPro" id="IPR013328">
    <property type="entry name" value="6PGD_dom2"/>
</dbReference>
<dbReference type="InterPro" id="IPR008927">
    <property type="entry name" value="6-PGluconate_DH-like_C_sf"/>
</dbReference>
<gene>
    <name evidence="5" type="ORF">SAMN05216553_102492</name>
</gene>
<proteinExistence type="inferred from homology"/>
<comment type="similarity">
    <text evidence="1">Belongs to the HIBADH-related family.</text>
</comment>
<dbReference type="STRING" id="200378.SAMN05216553_102492"/>
<keyword evidence="2" id="KW-0560">Oxidoreductase</keyword>
<name>A0A1G7MT78_9PSEU</name>
<evidence type="ECO:0000256" key="1">
    <source>
        <dbReference type="ARBA" id="ARBA00009080"/>
    </source>
</evidence>
<evidence type="ECO:0000259" key="3">
    <source>
        <dbReference type="Pfam" id="PF03446"/>
    </source>
</evidence>
<dbReference type="InterPro" id="IPR015815">
    <property type="entry name" value="HIBADH-related"/>
</dbReference>
<dbReference type="GO" id="GO:0016491">
    <property type="term" value="F:oxidoreductase activity"/>
    <property type="evidence" value="ECO:0007669"/>
    <property type="project" value="UniProtKB-KW"/>
</dbReference>
<dbReference type="Gene3D" id="1.10.1040.10">
    <property type="entry name" value="N-(1-d-carboxylethyl)-l-norvaline Dehydrogenase, domain 2"/>
    <property type="match status" value="1"/>
</dbReference>
<feature type="domain" description="6-phosphogluconate dehydrogenase NADP-binding" evidence="3">
    <location>
        <begin position="7"/>
        <end position="108"/>
    </location>
</feature>
<dbReference type="AlphaFoldDB" id="A0A1G7MT78"/>
<dbReference type="SUPFAM" id="SSF48179">
    <property type="entry name" value="6-phosphogluconate dehydrogenase C-terminal domain-like"/>
    <property type="match status" value="1"/>
</dbReference>
<evidence type="ECO:0000313" key="5">
    <source>
        <dbReference type="EMBL" id="SDF64897.1"/>
    </source>
</evidence>
<protein>
    <submittedName>
        <fullName evidence="5">3-hydroxyisobutyrate dehydrogenase</fullName>
    </submittedName>
</protein>
<sequence length="274" mass="29108">MGTKKSVSVLGLGRMGSALANALVGEGYEVLVWNRSADKATPVGAKRVGTPEEAFAAEVVVACLTNYDVLRPLLGNEIRTLVNLTSGTPQEARETARWAREHGVEYVDGVIMAVPQQIGTPGARVLFDGSENHHVLGAFGEPVYVGAEAGLAATYDLALLGVMWSVFGGYLQATALMEAAGVSPERFTPLVGDWLAEVGAMLPEMGQEVRRNDYETDVSAVDINVAGLRMLTEASREQGLDTALPQALHGLFLRAQQAGHGQHSVASVIEVIRK</sequence>
<dbReference type="Pfam" id="PF21761">
    <property type="entry name" value="RedAm-like_C"/>
    <property type="match status" value="1"/>
</dbReference>
<dbReference type="InterPro" id="IPR036291">
    <property type="entry name" value="NAD(P)-bd_dom_sf"/>
</dbReference>
<dbReference type="Proteomes" id="UP000199623">
    <property type="component" value="Unassembled WGS sequence"/>
</dbReference>
<dbReference type="RefSeq" id="WP_245743683.1">
    <property type="nucleotide sequence ID" value="NZ_FNCC01000002.1"/>
</dbReference>
<organism evidence="5 6">
    <name type="scientific">Lentzea fradiae</name>
    <dbReference type="NCBI Taxonomy" id="200378"/>
    <lineage>
        <taxon>Bacteria</taxon>
        <taxon>Bacillati</taxon>
        <taxon>Actinomycetota</taxon>
        <taxon>Actinomycetes</taxon>
        <taxon>Pseudonocardiales</taxon>
        <taxon>Pseudonocardiaceae</taxon>
        <taxon>Lentzea</taxon>
    </lineage>
</organism>
<dbReference type="InterPro" id="IPR006115">
    <property type="entry name" value="6PGDH_NADP-bd"/>
</dbReference>
<dbReference type="PANTHER" id="PTHR43580:SF2">
    <property type="entry name" value="CYTOKINE-LIKE NUCLEAR FACTOR N-PAC"/>
    <property type="match status" value="1"/>
</dbReference>
<dbReference type="InterPro" id="IPR051265">
    <property type="entry name" value="HIBADH-related_NP60_sf"/>
</dbReference>
<reference evidence="6" key="1">
    <citation type="submission" date="2016-10" db="EMBL/GenBank/DDBJ databases">
        <authorList>
            <person name="Varghese N."/>
            <person name="Submissions S."/>
        </authorList>
    </citation>
    <scope>NUCLEOTIDE SEQUENCE [LARGE SCALE GENOMIC DNA]</scope>
    <source>
        <strain evidence="6">CGMCC 4.3506</strain>
    </source>
</reference>
<evidence type="ECO:0000259" key="4">
    <source>
        <dbReference type="Pfam" id="PF21761"/>
    </source>
</evidence>
<dbReference type="GO" id="GO:0050661">
    <property type="term" value="F:NADP binding"/>
    <property type="evidence" value="ECO:0007669"/>
    <property type="project" value="InterPro"/>
</dbReference>
<dbReference type="Pfam" id="PF03446">
    <property type="entry name" value="NAD_binding_2"/>
    <property type="match status" value="1"/>
</dbReference>
<dbReference type="EMBL" id="FNCC01000002">
    <property type="protein sequence ID" value="SDF64897.1"/>
    <property type="molecule type" value="Genomic_DNA"/>
</dbReference>
<keyword evidence="6" id="KW-1185">Reference proteome</keyword>
<evidence type="ECO:0000313" key="6">
    <source>
        <dbReference type="Proteomes" id="UP000199623"/>
    </source>
</evidence>
<evidence type="ECO:0000256" key="2">
    <source>
        <dbReference type="ARBA" id="ARBA00023002"/>
    </source>
</evidence>
<feature type="domain" description="NADPH-dependent reductive aminase-like C-terminal" evidence="4">
    <location>
        <begin position="149"/>
        <end position="274"/>
    </location>
</feature>
<dbReference type="InterPro" id="IPR048666">
    <property type="entry name" value="RedAm-like_C"/>
</dbReference>
<accession>A0A1G7MT78</accession>
<dbReference type="PANTHER" id="PTHR43580">
    <property type="entry name" value="OXIDOREDUCTASE GLYR1-RELATED"/>
    <property type="match status" value="1"/>
</dbReference>
<dbReference type="SUPFAM" id="SSF51735">
    <property type="entry name" value="NAD(P)-binding Rossmann-fold domains"/>
    <property type="match status" value="1"/>
</dbReference>
<dbReference type="Gene3D" id="3.40.50.720">
    <property type="entry name" value="NAD(P)-binding Rossmann-like Domain"/>
    <property type="match status" value="1"/>
</dbReference>
<dbReference type="PIRSF" id="PIRSF000103">
    <property type="entry name" value="HIBADH"/>
    <property type="match status" value="1"/>
</dbReference>